<organism evidence="2 3">
    <name type="scientific">Linum trigynum</name>
    <dbReference type="NCBI Taxonomy" id="586398"/>
    <lineage>
        <taxon>Eukaryota</taxon>
        <taxon>Viridiplantae</taxon>
        <taxon>Streptophyta</taxon>
        <taxon>Embryophyta</taxon>
        <taxon>Tracheophyta</taxon>
        <taxon>Spermatophyta</taxon>
        <taxon>Magnoliopsida</taxon>
        <taxon>eudicotyledons</taxon>
        <taxon>Gunneridae</taxon>
        <taxon>Pentapetalae</taxon>
        <taxon>rosids</taxon>
        <taxon>fabids</taxon>
        <taxon>Malpighiales</taxon>
        <taxon>Linaceae</taxon>
        <taxon>Linum</taxon>
    </lineage>
</organism>
<dbReference type="EMBL" id="OZ034815">
    <property type="protein sequence ID" value="CAL1370869.1"/>
    <property type="molecule type" value="Genomic_DNA"/>
</dbReference>
<keyword evidence="3" id="KW-1185">Reference proteome</keyword>
<feature type="compositionally biased region" description="Basic residues" evidence="1">
    <location>
        <begin position="1"/>
        <end position="12"/>
    </location>
</feature>
<dbReference type="AlphaFoldDB" id="A0AAV2DAG1"/>
<accession>A0AAV2DAG1</accession>
<evidence type="ECO:0000313" key="2">
    <source>
        <dbReference type="EMBL" id="CAL1370869.1"/>
    </source>
</evidence>
<gene>
    <name evidence="2" type="ORF">LTRI10_LOCUS12963</name>
</gene>
<name>A0AAV2DAG1_9ROSI</name>
<feature type="region of interest" description="Disordered" evidence="1">
    <location>
        <begin position="1"/>
        <end position="27"/>
    </location>
</feature>
<sequence>MQSRSNPKRRRKMPETQLKKKTVGTSSKSYVWVNPRSARASELRRKSYDARYSSLVKAAEDLNSCKTSEEEVSRVLNGLGHNLLEQDAVVVVNNMTNPAACLWSSWQCGKNFKLV</sequence>
<evidence type="ECO:0000313" key="3">
    <source>
        <dbReference type="Proteomes" id="UP001497516"/>
    </source>
</evidence>
<proteinExistence type="predicted"/>
<reference evidence="2 3" key="1">
    <citation type="submission" date="2024-04" db="EMBL/GenBank/DDBJ databases">
        <authorList>
            <person name="Fracassetti M."/>
        </authorList>
    </citation>
    <scope>NUCLEOTIDE SEQUENCE [LARGE SCALE GENOMIC DNA]</scope>
</reference>
<dbReference type="Proteomes" id="UP001497516">
    <property type="component" value="Chromosome 2"/>
</dbReference>
<protein>
    <submittedName>
        <fullName evidence="2">Uncharacterized protein</fullName>
    </submittedName>
</protein>
<evidence type="ECO:0000256" key="1">
    <source>
        <dbReference type="SAM" id="MobiDB-lite"/>
    </source>
</evidence>